<comment type="caution">
    <text evidence="2">The sequence shown here is derived from an EMBL/GenBank/DDBJ whole genome shotgun (WGS) entry which is preliminary data.</text>
</comment>
<sequence length="34" mass="3798">LGVVGLTHELAFGTLLIAYVCYLAFLLAHRRRIP</sequence>
<evidence type="ECO:0000313" key="2">
    <source>
        <dbReference type="EMBL" id="GAI02733.1"/>
    </source>
</evidence>
<evidence type="ECO:0000256" key="1">
    <source>
        <dbReference type="SAM" id="Phobius"/>
    </source>
</evidence>
<organism evidence="2">
    <name type="scientific">marine sediment metagenome</name>
    <dbReference type="NCBI Taxonomy" id="412755"/>
    <lineage>
        <taxon>unclassified sequences</taxon>
        <taxon>metagenomes</taxon>
        <taxon>ecological metagenomes</taxon>
    </lineage>
</organism>
<keyword evidence="1" id="KW-0812">Transmembrane</keyword>
<protein>
    <submittedName>
        <fullName evidence="2">Uncharacterized protein</fullName>
    </submittedName>
</protein>
<accession>X1K831</accession>
<keyword evidence="1" id="KW-1133">Transmembrane helix</keyword>
<reference evidence="2" key="1">
    <citation type="journal article" date="2014" name="Front. Microbiol.">
        <title>High frequency of phylogenetically diverse reductive dehalogenase-homologous genes in deep subseafloor sedimentary metagenomes.</title>
        <authorList>
            <person name="Kawai M."/>
            <person name="Futagami T."/>
            <person name="Toyoda A."/>
            <person name="Takaki Y."/>
            <person name="Nishi S."/>
            <person name="Hori S."/>
            <person name="Arai W."/>
            <person name="Tsubouchi T."/>
            <person name="Morono Y."/>
            <person name="Uchiyama I."/>
            <person name="Ito T."/>
            <person name="Fujiyama A."/>
            <person name="Inagaki F."/>
            <person name="Takami H."/>
        </authorList>
    </citation>
    <scope>NUCLEOTIDE SEQUENCE</scope>
    <source>
        <strain evidence="2">Expedition CK06-06</strain>
    </source>
</reference>
<feature type="transmembrane region" description="Helical" evidence="1">
    <location>
        <begin position="6"/>
        <end position="28"/>
    </location>
</feature>
<dbReference type="EMBL" id="BARV01012254">
    <property type="protein sequence ID" value="GAI02733.1"/>
    <property type="molecule type" value="Genomic_DNA"/>
</dbReference>
<name>X1K831_9ZZZZ</name>
<keyword evidence="1" id="KW-0472">Membrane</keyword>
<proteinExistence type="predicted"/>
<dbReference type="AlphaFoldDB" id="X1K831"/>
<gene>
    <name evidence="2" type="ORF">S06H3_22792</name>
</gene>
<feature type="non-terminal residue" evidence="2">
    <location>
        <position position="1"/>
    </location>
</feature>